<keyword evidence="3" id="KW-1185">Reference proteome</keyword>
<feature type="compositionally biased region" description="Polar residues" evidence="1">
    <location>
        <begin position="21"/>
        <end position="38"/>
    </location>
</feature>
<dbReference type="EMBL" id="OX597821">
    <property type="protein sequence ID" value="CAI9727050.1"/>
    <property type="molecule type" value="Genomic_DNA"/>
</dbReference>
<protein>
    <submittedName>
        <fullName evidence="2">Uncharacterized protein</fullName>
    </submittedName>
</protein>
<evidence type="ECO:0000256" key="1">
    <source>
        <dbReference type="SAM" id="MobiDB-lite"/>
    </source>
</evidence>
<accession>A0AA36B342</accession>
<dbReference type="AlphaFoldDB" id="A0AA36B342"/>
<organism evidence="2 3">
    <name type="scientific">Octopus vulgaris</name>
    <name type="common">Common octopus</name>
    <dbReference type="NCBI Taxonomy" id="6645"/>
    <lineage>
        <taxon>Eukaryota</taxon>
        <taxon>Metazoa</taxon>
        <taxon>Spiralia</taxon>
        <taxon>Lophotrochozoa</taxon>
        <taxon>Mollusca</taxon>
        <taxon>Cephalopoda</taxon>
        <taxon>Coleoidea</taxon>
        <taxon>Octopodiformes</taxon>
        <taxon>Octopoda</taxon>
        <taxon>Incirrata</taxon>
        <taxon>Octopodidae</taxon>
        <taxon>Octopus</taxon>
    </lineage>
</organism>
<proteinExistence type="predicted"/>
<dbReference type="Proteomes" id="UP001162480">
    <property type="component" value="Chromosome 8"/>
</dbReference>
<feature type="region of interest" description="Disordered" evidence="1">
    <location>
        <begin position="13"/>
        <end position="38"/>
    </location>
</feature>
<evidence type="ECO:0000313" key="3">
    <source>
        <dbReference type="Proteomes" id="UP001162480"/>
    </source>
</evidence>
<name>A0AA36B342_OCTVU</name>
<gene>
    <name evidence="2" type="ORF">OCTVUL_1B030104</name>
</gene>
<reference evidence="2" key="1">
    <citation type="submission" date="2023-08" db="EMBL/GenBank/DDBJ databases">
        <authorList>
            <person name="Alioto T."/>
            <person name="Alioto T."/>
            <person name="Gomez Garrido J."/>
        </authorList>
    </citation>
    <scope>NUCLEOTIDE SEQUENCE</scope>
</reference>
<sequence>MSDHMMDRLLNSGSMLKRDNNNSGCEGATGSTEKTLTHQSKRKNSKYCDLYVSFGVIRRGCEASNALKICKVDQSESNKTQYISSNLIDRRLRYIHFSEKYFIIEVKDGDQCMLSVEKVNETYYDIGFKMNKITSYRTPLDGLDVYVLLE</sequence>
<evidence type="ECO:0000313" key="2">
    <source>
        <dbReference type="EMBL" id="CAI9727050.1"/>
    </source>
</evidence>